<evidence type="ECO:0000259" key="8">
    <source>
        <dbReference type="Pfam" id="PF20684"/>
    </source>
</evidence>
<dbReference type="InterPro" id="IPR052337">
    <property type="entry name" value="SAT4-like"/>
</dbReference>
<feature type="transmembrane region" description="Helical" evidence="7">
    <location>
        <begin position="89"/>
        <end position="109"/>
    </location>
</feature>
<reference evidence="9" key="1">
    <citation type="submission" date="2021-12" db="EMBL/GenBank/DDBJ databases">
        <title>Convergent genome expansion in fungi linked to evolution of root-endophyte symbiosis.</title>
        <authorList>
            <consortium name="DOE Joint Genome Institute"/>
            <person name="Ke Y.-H."/>
            <person name="Bonito G."/>
            <person name="Liao H.-L."/>
            <person name="Looney B."/>
            <person name="Rojas-Flechas A."/>
            <person name="Nash J."/>
            <person name="Hameed K."/>
            <person name="Schadt C."/>
            <person name="Martin F."/>
            <person name="Crous P.W."/>
            <person name="Miettinen O."/>
            <person name="Magnuson J.K."/>
            <person name="Labbe J."/>
            <person name="Jacobson D."/>
            <person name="Doktycz M.J."/>
            <person name="Veneault-Fourrey C."/>
            <person name="Kuo A."/>
            <person name="Mondo S."/>
            <person name="Calhoun S."/>
            <person name="Riley R."/>
            <person name="Ohm R."/>
            <person name="LaButti K."/>
            <person name="Andreopoulos B."/>
            <person name="Pangilinan J."/>
            <person name="Nolan M."/>
            <person name="Tritt A."/>
            <person name="Clum A."/>
            <person name="Lipzen A."/>
            <person name="Daum C."/>
            <person name="Barry K."/>
            <person name="Grigoriev I.V."/>
            <person name="Vilgalys R."/>
        </authorList>
    </citation>
    <scope>NUCLEOTIDE SEQUENCE</scope>
    <source>
        <strain evidence="9">PMI_201</strain>
    </source>
</reference>
<comment type="caution">
    <text evidence="9">The sequence shown here is derived from an EMBL/GenBank/DDBJ whole genome shotgun (WGS) entry which is preliminary data.</text>
</comment>
<keyword evidence="2 7" id="KW-0812">Transmembrane</keyword>
<keyword evidence="4 7" id="KW-0472">Membrane</keyword>
<sequence length="383" mass="41712">MAGPGRGPTIIIVNATIQAVATIFVLLRLISKVIILKRRPSSDDWTIIAATIFAILNIVVAGLGVKYGTGKHIGQLEKSDALPAAKLRWVTHIIYTVISGLIKVSTLLLYKHVFLNLRNVIWGTIVFIAVMSVAIVLATLFQCQPIDAVYDSSKYAHYYCFPSIPFWYSTAALSLVTDFWILALPIPTIIGLQMSRRSKIILIGILSLGAFACVASIVRMVYIVKLYRSKDPTWDTYGVSIWSGVELAVAIIANCIPGIKPAVDVIAPRFLRSSRGGTYANHYDQSKGARSSGQNNTNGRNNSNHQQGRSIPLSSISGIDEENVDNTDNDSTKTITRAYANEVTVGSGSDSNSSDRNGNHHPANGISVQYNISTSSEAVHYRQ</sequence>
<feature type="transmembrane region" description="Helical" evidence="7">
    <location>
        <begin position="200"/>
        <end position="224"/>
    </location>
</feature>
<accession>A0AAD4KHF5</accession>
<dbReference type="PANTHER" id="PTHR33048:SF47">
    <property type="entry name" value="INTEGRAL MEMBRANE PROTEIN-RELATED"/>
    <property type="match status" value="1"/>
</dbReference>
<dbReference type="GeneID" id="70243654"/>
<dbReference type="RefSeq" id="XP_046065853.1">
    <property type="nucleotide sequence ID" value="XM_046213367.1"/>
</dbReference>
<feature type="compositionally biased region" description="Polar residues" evidence="6">
    <location>
        <begin position="308"/>
        <end position="317"/>
    </location>
</feature>
<keyword evidence="10" id="KW-1185">Reference proteome</keyword>
<feature type="compositionally biased region" description="Low complexity" evidence="6">
    <location>
        <begin position="346"/>
        <end position="356"/>
    </location>
</feature>
<evidence type="ECO:0000256" key="2">
    <source>
        <dbReference type="ARBA" id="ARBA00022692"/>
    </source>
</evidence>
<feature type="domain" description="Rhodopsin" evidence="8">
    <location>
        <begin position="27"/>
        <end position="263"/>
    </location>
</feature>
<feature type="transmembrane region" description="Helical" evidence="7">
    <location>
        <begin position="166"/>
        <end position="188"/>
    </location>
</feature>
<gene>
    <name evidence="9" type="ORF">BGW36DRAFT_351841</name>
</gene>
<dbReference type="Pfam" id="PF20684">
    <property type="entry name" value="Fung_rhodopsin"/>
    <property type="match status" value="1"/>
</dbReference>
<feature type="compositionally biased region" description="Acidic residues" evidence="6">
    <location>
        <begin position="319"/>
        <end position="328"/>
    </location>
</feature>
<dbReference type="EMBL" id="JAJTJA010000015">
    <property type="protein sequence ID" value="KAH8689499.1"/>
    <property type="molecule type" value="Genomic_DNA"/>
</dbReference>
<proteinExistence type="inferred from homology"/>
<dbReference type="PANTHER" id="PTHR33048">
    <property type="entry name" value="PTH11-LIKE INTEGRAL MEMBRANE PROTEIN (AFU_ORTHOLOGUE AFUA_5G11245)"/>
    <property type="match status" value="1"/>
</dbReference>
<feature type="transmembrane region" description="Helical" evidence="7">
    <location>
        <begin position="47"/>
        <end position="69"/>
    </location>
</feature>
<feature type="transmembrane region" description="Helical" evidence="7">
    <location>
        <begin position="236"/>
        <end position="256"/>
    </location>
</feature>
<feature type="transmembrane region" description="Helical" evidence="7">
    <location>
        <begin position="12"/>
        <end position="35"/>
    </location>
</feature>
<evidence type="ECO:0000256" key="1">
    <source>
        <dbReference type="ARBA" id="ARBA00004141"/>
    </source>
</evidence>
<protein>
    <recommendedName>
        <fullName evidence="8">Rhodopsin domain-containing protein</fullName>
    </recommendedName>
</protein>
<evidence type="ECO:0000313" key="10">
    <source>
        <dbReference type="Proteomes" id="UP001201262"/>
    </source>
</evidence>
<evidence type="ECO:0000313" key="9">
    <source>
        <dbReference type="EMBL" id="KAH8689499.1"/>
    </source>
</evidence>
<name>A0AAD4KHF5_9EURO</name>
<comment type="similarity">
    <text evidence="5">Belongs to the SAT4 family.</text>
</comment>
<evidence type="ECO:0000256" key="5">
    <source>
        <dbReference type="ARBA" id="ARBA00038359"/>
    </source>
</evidence>
<organism evidence="9 10">
    <name type="scientific">Talaromyces proteolyticus</name>
    <dbReference type="NCBI Taxonomy" id="1131652"/>
    <lineage>
        <taxon>Eukaryota</taxon>
        <taxon>Fungi</taxon>
        <taxon>Dikarya</taxon>
        <taxon>Ascomycota</taxon>
        <taxon>Pezizomycotina</taxon>
        <taxon>Eurotiomycetes</taxon>
        <taxon>Eurotiomycetidae</taxon>
        <taxon>Eurotiales</taxon>
        <taxon>Trichocomaceae</taxon>
        <taxon>Talaromyces</taxon>
        <taxon>Talaromyces sect. Bacilispori</taxon>
    </lineage>
</organism>
<dbReference type="InterPro" id="IPR049326">
    <property type="entry name" value="Rhodopsin_dom_fungi"/>
</dbReference>
<keyword evidence="3 7" id="KW-1133">Transmembrane helix</keyword>
<evidence type="ECO:0000256" key="6">
    <source>
        <dbReference type="SAM" id="MobiDB-lite"/>
    </source>
</evidence>
<feature type="transmembrane region" description="Helical" evidence="7">
    <location>
        <begin position="121"/>
        <end position="141"/>
    </location>
</feature>
<comment type="subcellular location">
    <subcellularLocation>
        <location evidence="1">Membrane</location>
        <topology evidence="1">Multi-pass membrane protein</topology>
    </subcellularLocation>
</comment>
<dbReference type="GO" id="GO:0016020">
    <property type="term" value="C:membrane"/>
    <property type="evidence" value="ECO:0007669"/>
    <property type="project" value="UniProtKB-SubCell"/>
</dbReference>
<dbReference type="AlphaFoldDB" id="A0AAD4KHF5"/>
<evidence type="ECO:0000256" key="4">
    <source>
        <dbReference type="ARBA" id="ARBA00023136"/>
    </source>
</evidence>
<feature type="compositionally biased region" description="Low complexity" evidence="6">
    <location>
        <begin position="290"/>
        <end position="307"/>
    </location>
</feature>
<evidence type="ECO:0000256" key="3">
    <source>
        <dbReference type="ARBA" id="ARBA00022989"/>
    </source>
</evidence>
<evidence type="ECO:0000256" key="7">
    <source>
        <dbReference type="SAM" id="Phobius"/>
    </source>
</evidence>
<feature type="region of interest" description="Disordered" evidence="6">
    <location>
        <begin position="278"/>
        <end position="366"/>
    </location>
</feature>
<dbReference type="Proteomes" id="UP001201262">
    <property type="component" value="Unassembled WGS sequence"/>
</dbReference>